<evidence type="ECO:0000256" key="2">
    <source>
        <dbReference type="ARBA" id="ARBA00022833"/>
    </source>
</evidence>
<reference evidence="4" key="1">
    <citation type="submission" date="2021-02" db="EMBL/GenBank/DDBJ databases">
        <authorList>
            <person name="Nowell W R."/>
        </authorList>
    </citation>
    <scope>NUCLEOTIDE SEQUENCE</scope>
</reference>
<dbReference type="Proteomes" id="UP000663852">
    <property type="component" value="Unassembled WGS sequence"/>
</dbReference>
<comment type="similarity">
    <text evidence="1">Belongs to the metallo-dependent hydrolases superfamily. Adenosine and AMP deaminases family.</text>
</comment>
<accession>A0A815EV78</accession>
<dbReference type="GO" id="GO:0006154">
    <property type="term" value="P:adenosine catabolic process"/>
    <property type="evidence" value="ECO:0007669"/>
    <property type="project" value="TreeGrafter"/>
</dbReference>
<protein>
    <recommendedName>
        <fullName evidence="6">Adenosine deaminase domain-containing protein</fullName>
    </recommendedName>
</protein>
<evidence type="ECO:0000313" key="4">
    <source>
        <dbReference type="EMBL" id="CAF1315215.1"/>
    </source>
</evidence>
<keyword evidence="2" id="KW-0862">Zinc</keyword>
<evidence type="ECO:0000256" key="3">
    <source>
        <dbReference type="ARBA" id="ARBA00023080"/>
    </source>
</evidence>
<name>A0A815EV78_ADIRI</name>
<evidence type="ECO:0000313" key="5">
    <source>
        <dbReference type="Proteomes" id="UP000663852"/>
    </source>
</evidence>
<organism evidence="4 5">
    <name type="scientific">Adineta ricciae</name>
    <name type="common">Rotifer</name>
    <dbReference type="NCBI Taxonomy" id="249248"/>
    <lineage>
        <taxon>Eukaryota</taxon>
        <taxon>Metazoa</taxon>
        <taxon>Spiralia</taxon>
        <taxon>Gnathifera</taxon>
        <taxon>Rotifera</taxon>
        <taxon>Eurotatoria</taxon>
        <taxon>Bdelloidea</taxon>
        <taxon>Adinetida</taxon>
        <taxon>Adinetidae</taxon>
        <taxon>Adineta</taxon>
    </lineage>
</organism>
<dbReference type="EMBL" id="CAJNOJ010000229">
    <property type="protein sequence ID" value="CAF1315215.1"/>
    <property type="molecule type" value="Genomic_DNA"/>
</dbReference>
<evidence type="ECO:0000256" key="1">
    <source>
        <dbReference type="ARBA" id="ARBA00006676"/>
    </source>
</evidence>
<dbReference type="OrthoDB" id="10010616at2759"/>
<dbReference type="Gene3D" id="3.20.20.140">
    <property type="entry name" value="Metal-dependent hydrolases"/>
    <property type="match status" value="1"/>
</dbReference>
<keyword evidence="3" id="KW-0546">Nucleotide metabolism</keyword>
<evidence type="ECO:0008006" key="6">
    <source>
        <dbReference type="Google" id="ProtNLM"/>
    </source>
</evidence>
<dbReference type="GO" id="GO:0004000">
    <property type="term" value="F:adenosine deaminase activity"/>
    <property type="evidence" value="ECO:0007669"/>
    <property type="project" value="TreeGrafter"/>
</dbReference>
<dbReference type="PANTHER" id="PTHR11409:SF42">
    <property type="entry name" value="ADENOSINE DEAMINASE-LIKE PROTEIN"/>
    <property type="match status" value="1"/>
</dbReference>
<dbReference type="GO" id="GO:0046103">
    <property type="term" value="P:inosine biosynthetic process"/>
    <property type="evidence" value="ECO:0007669"/>
    <property type="project" value="TreeGrafter"/>
</dbReference>
<proteinExistence type="inferred from homology"/>
<dbReference type="InterPro" id="IPR006330">
    <property type="entry name" value="Ado/ade_deaminase"/>
</dbReference>
<gene>
    <name evidence="4" type="ORF">EDS130_LOCUS31366</name>
</gene>
<sequence length="1283" mass="149824">MTSQLEKMPKSIPRLEQIPQVGLADQTSKITQIKQDLMADSPNSKRQRIVSTEDERTASQLIHCLEEQDELYELHTHLLGMGNASFWIHSILTDQAKLPPQTDFLSNDRIRKHLGPLVWNKQVHKFIDQSETKQFFDELCTGEKLNDVFSSYRYKMFKHLQSEDFFKNLKRHDLTFKDHFSYDIIFSIEKLCYALELSPTQSKDTIQAMIEEKLGVYTRNDWQERKFFKYWIIFNARDQTFEVVYGMRAEDLRLLIGGAKPINQLTDPAQRDARAHIINAFSMMNADGSEPRSIDFHSFRGSFTPQFYPRRFALKDSIYSQRLDFLALLLRNALHRFSTCLPPIKYCEFSVGCGDLSRAWVLDVLSTFCKSKSLAGTFKTLVNNGCFPWLKTYCVNQDIDYRFLAGFNRTISKVSKGYSTDDALTFLLELPHCAIHRMLREFYNSDNRRPTTLFTEHVQQLERLKKKAYEDRNFFYWVVGFDLFGDELGYPYCPFVAYEFLDFFQEARKHNANFGVRIHCAENVPFIRPELPGYRLFVAHMYIVYRCLDFLKQKLGHSIRVGHGIAFDILLSIKNYTYRKSSVLVAQMQNARRLLSSIPFEVNITSNFYLLGDAIRNTTNSKPLHVLKQFDIPIVLSTDDDGIWPIDRCPLGHQGHHSLAAEYCRAITTSFITEENQLKIMTQGAKRFCFKDKKELAQSVAKYSQNNENKSFPTEVVLHPDVFRTLLPRAQNKKGQILSNCKCIKYYENIYGTETVDSNKYNRNGWKEHCGLIAPVAVACFYLTRLLPFKQFKKECDVLFKDRCNVEEIFKVCEYVYSYLMSDAPGQAVRMQVQVNNRDYLFFSEHSNNFKESPDFFLNIIEKFLTSCTEKAVVFGFLPCIHLSNPQIRLNVENIDKKLENKNVKVCIHTNGNKDTIPPDYTSERIYINDKPSRRTDPDEKLVECMIYAVCPHSSAATSALIFLAKHINDSIVFSPQHTLLRTLIVPFLPLRYGYSADDDETNIKTAFLDKYALSSTKLKSKIVVKKKRICKVLFDSSLNFLYSEVKYAEQIDIKDLAEKVHVEEETFVEILRLLCKSIDEFDLWPRSFVIIEKTSDYESYLKIVNENRNKVPVPIIEIENNMLLICNSADIYETSSPKRKSAYLWSLAACYNPPLNPGRSPYEYPLKKWVESIVRIEIETLNKKFGPHTWEEFLYKVLMSARKYAWFWYTVNSWCDVICYAFQNVTDKKRLAAFKKFLNEKNRIDKFKTLVNNTDRYRLGNRWQKDIINSHEANKYLRKLLE</sequence>
<comment type="caution">
    <text evidence="4">The sequence shown here is derived from an EMBL/GenBank/DDBJ whole genome shotgun (WGS) entry which is preliminary data.</text>
</comment>
<dbReference type="GO" id="GO:0009117">
    <property type="term" value="P:nucleotide metabolic process"/>
    <property type="evidence" value="ECO:0007669"/>
    <property type="project" value="UniProtKB-KW"/>
</dbReference>
<dbReference type="PANTHER" id="PTHR11409">
    <property type="entry name" value="ADENOSINE DEAMINASE"/>
    <property type="match status" value="1"/>
</dbReference>
<dbReference type="SUPFAM" id="SSF51556">
    <property type="entry name" value="Metallo-dependent hydrolases"/>
    <property type="match status" value="1"/>
</dbReference>
<dbReference type="InterPro" id="IPR032466">
    <property type="entry name" value="Metal_Hydrolase"/>
</dbReference>